<proteinExistence type="predicted"/>
<dbReference type="Proteomes" id="UP000038204">
    <property type="component" value="Unassembled WGS sequence"/>
</dbReference>
<keyword evidence="1" id="KW-0812">Transmembrane</keyword>
<dbReference type="EMBL" id="CQBK01000006">
    <property type="protein sequence ID" value="CNH64010.1"/>
    <property type="molecule type" value="Genomic_DNA"/>
</dbReference>
<keyword evidence="1" id="KW-1133">Transmembrane helix</keyword>
<dbReference type="InterPro" id="IPR010665">
    <property type="entry name" value="DUF1240"/>
</dbReference>
<organism evidence="2 3">
    <name type="scientific">Yersinia similis</name>
    <dbReference type="NCBI Taxonomy" id="367190"/>
    <lineage>
        <taxon>Bacteria</taxon>
        <taxon>Pseudomonadati</taxon>
        <taxon>Pseudomonadota</taxon>
        <taxon>Gammaproteobacteria</taxon>
        <taxon>Enterobacterales</taxon>
        <taxon>Yersiniaceae</taxon>
        <taxon>Yersinia</taxon>
    </lineage>
</organism>
<name>A0A0T9PHW6_9GAMM</name>
<evidence type="ECO:0000313" key="2">
    <source>
        <dbReference type="EMBL" id="CNH64010.1"/>
    </source>
</evidence>
<evidence type="ECO:0000256" key="1">
    <source>
        <dbReference type="SAM" id="Phobius"/>
    </source>
</evidence>
<feature type="transmembrane region" description="Helical" evidence="1">
    <location>
        <begin position="12"/>
        <end position="34"/>
    </location>
</feature>
<feature type="transmembrane region" description="Helical" evidence="1">
    <location>
        <begin position="40"/>
        <end position="67"/>
    </location>
</feature>
<keyword evidence="1" id="KW-0472">Membrane</keyword>
<reference evidence="2 3" key="1">
    <citation type="submission" date="2015-03" db="EMBL/GenBank/DDBJ databases">
        <authorList>
            <person name="Murphy D."/>
        </authorList>
    </citation>
    <scope>NUCLEOTIDE SEQUENCE [LARGE SCALE GENOMIC DNA]</scope>
    <source>
        <strain evidence="2 3">Y233</strain>
    </source>
</reference>
<protein>
    <submittedName>
        <fullName evidence="2">Membrane protein</fullName>
    </submittedName>
</protein>
<dbReference type="AlphaFoldDB" id="A0A0T9PHW6"/>
<accession>A0A0T9PHW6</accession>
<sequence length="132" mass="15415">MKNRSFKTLGGLVFLLSFLFLMKYLIINSIIPLIKMEDRIIFSSSIAICLISFPLMFYVMTGSIYFFIFNKTPKFNKLLIKYLTMLAIASFIMSFPIPFYIDYKLKSNGYVVCDRISWMSPNTYVKDLSLCK</sequence>
<gene>
    <name evidence="2" type="ORF">ERS008667_01132</name>
</gene>
<dbReference type="Pfam" id="PF06836">
    <property type="entry name" value="DUF1240"/>
    <property type="match status" value="1"/>
</dbReference>
<feature type="transmembrane region" description="Helical" evidence="1">
    <location>
        <begin position="79"/>
        <end position="101"/>
    </location>
</feature>
<dbReference type="RefSeq" id="WP_050128692.1">
    <property type="nucleotide sequence ID" value="NZ_CPZI01000003.1"/>
</dbReference>
<evidence type="ECO:0000313" key="3">
    <source>
        <dbReference type="Proteomes" id="UP000038204"/>
    </source>
</evidence>